<name>A0A7G6T0M4_9HYPH</name>
<evidence type="ECO:0000313" key="1">
    <source>
        <dbReference type="EMBL" id="QND60306.1"/>
    </source>
</evidence>
<evidence type="ECO:0000313" key="2">
    <source>
        <dbReference type="Proteomes" id="UP000515465"/>
    </source>
</evidence>
<organism evidence="1 2">
    <name type="scientific">Mesorhizobium huakuii</name>
    <dbReference type="NCBI Taxonomy" id="28104"/>
    <lineage>
        <taxon>Bacteria</taxon>
        <taxon>Pseudomonadati</taxon>
        <taxon>Pseudomonadota</taxon>
        <taxon>Alphaproteobacteria</taxon>
        <taxon>Hyphomicrobiales</taxon>
        <taxon>Phyllobacteriaceae</taxon>
        <taxon>Mesorhizobium</taxon>
    </lineage>
</organism>
<accession>A0A7G6T0M4</accession>
<evidence type="ECO:0008006" key="3">
    <source>
        <dbReference type="Google" id="ProtNLM"/>
    </source>
</evidence>
<dbReference type="EMBL" id="CP050296">
    <property type="protein sequence ID" value="QND60306.1"/>
    <property type="molecule type" value="Genomic_DNA"/>
</dbReference>
<reference evidence="2" key="1">
    <citation type="journal article" date="2020" name="Mol. Plant Microbe">
        <title>Rhizobial microsymbionts of the narrowly endemic Oxytropis species growing in Kamchatka are characterized by significant genetic diversity and possess a set of genes that are associated with T3SS and T6SS secretion systems and can affect the development of symbiosis.</title>
        <authorList>
            <person name="Safronova V."/>
            <person name="Guro P."/>
            <person name="Sazanova A."/>
            <person name="Kuznetsova I."/>
            <person name="Belimov A."/>
            <person name="Yakubov V."/>
            <person name="Chirak E."/>
            <person name="Afonin A."/>
            <person name="Gogolev Y."/>
            <person name="Andronov E."/>
            <person name="Tikhonovich I."/>
        </authorList>
    </citation>
    <scope>NUCLEOTIDE SEQUENCE [LARGE SCALE GENOMIC DNA]</scope>
    <source>
        <strain evidence="2">583</strain>
    </source>
</reference>
<sequence length="55" mass="6248">MSKKQPKREVVEVHEDGVFAVENGITLDQLRFLIRTLGNDRETLVEAVRALRNVG</sequence>
<dbReference type="Proteomes" id="UP000515465">
    <property type="component" value="Chromosome"/>
</dbReference>
<proteinExistence type="predicted"/>
<protein>
    <recommendedName>
        <fullName evidence="3">DUF3606 domain-containing protein</fullName>
    </recommendedName>
</protein>
<dbReference type="RefSeq" id="WP_183459113.1">
    <property type="nucleotide sequence ID" value="NZ_CP050296.1"/>
</dbReference>
<dbReference type="AlphaFoldDB" id="A0A7G6T0M4"/>
<gene>
    <name evidence="1" type="ORF">HB778_29985</name>
</gene>